<evidence type="ECO:0000256" key="2">
    <source>
        <dbReference type="ARBA" id="ARBA00005542"/>
    </source>
</evidence>
<protein>
    <submittedName>
        <fullName evidence="7">Myomaker, myoblast fusion factor</fullName>
    </submittedName>
</protein>
<dbReference type="InterPro" id="IPR021910">
    <property type="entry name" value="NGX6/PGAP6/MYMK"/>
</dbReference>
<dbReference type="Ensembl" id="ENSHHUT00000080702.1">
    <property type="protein sequence ID" value="ENSHHUP00000078172.1"/>
    <property type="gene ID" value="ENSHHUG00000045628.1"/>
</dbReference>
<sequence length="159" mass="17444">MGAYISRKLLPTVSSLVFLTPASVATKRGFHMEAMIYHACDGPAISIWITLIGECKHSTLTMFGVLTCAVGIYQDRWAYGIYSGPVGSAVFIITVRRSVYIQLVGPGCCFGVLADEWEYSYVHSFYHLSMAVSFVLLLPKINRYAGTGDPAKLTKCLCV</sequence>
<keyword evidence="5" id="KW-1133">Transmembrane helix</keyword>
<dbReference type="STRING" id="62062.ENSHHUP00000078172"/>
<reference evidence="8" key="1">
    <citation type="submission" date="2018-06" db="EMBL/GenBank/DDBJ databases">
        <title>Genome assembly of Danube salmon.</title>
        <authorList>
            <person name="Macqueen D.J."/>
            <person name="Gundappa M.K."/>
        </authorList>
    </citation>
    <scope>NUCLEOTIDE SEQUENCE [LARGE SCALE GENOMIC DNA]</scope>
</reference>
<comment type="similarity">
    <text evidence="2">Belongs to the TMEM8 family.</text>
</comment>
<dbReference type="PANTHER" id="PTHR14319">
    <property type="entry name" value="FIVE-SPAN TRANSMEMBRANE PROTEIN M83"/>
    <property type="match status" value="1"/>
</dbReference>
<comment type="subcellular location">
    <subcellularLocation>
        <location evidence="1">Cell membrane</location>
        <topology evidence="1">Multi-pass membrane protein</topology>
    </subcellularLocation>
</comment>
<keyword evidence="6" id="KW-0472">Membrane</keyword>
<reference evidence="7" key="3">
    <citation type="submission" date="2025-09" db="UniProtKB">
        <authorList>
            <consortium name="Ensembl"/>
        </authorList>
    </citation>
    <scope>IDENTIFICATION</scope>
</reference>
<keyword evidence="3" id="KW-1003">Cell membrane</keyword>
<keyword evidence="8" id="KW-1185">Reference proteome</keyword>
<evidence type="ECO:0000256" key="3">
    <source>
        <dbReference type="ARBA" id="ARBA00022475"/>
    </source>
</evidence>
<evidence type="ECO:0000313" key="7">
    <source>
        <dbReference type="Ensembl" id="ENSHHUP00000078172.1"/>
    </source>
</evidence>
<accession>A0A4W5QPU1</accession>
<evidence type="ECO:0000256" key="1">
    <source>
        <dbReference type="ARBA" id="ARBA00004651"/>
    </source>
</evidence>
<reference evidence="7" key="2">
    <citation type="submission" date="2025-08" db="UniProtKB">
        <authorList>
            <consortium name="Ensembl"/>
        </authorList>
    </citation>
    <scope>IDENTIFICATION</scope>
</reference>
<dbReference type="AlphaFoldDB" id="A0A4W5QPU1"/>
<name>A0A4W5QPU1_9TELE</name>
<dbReference type="Proteomes" id="UP000314982">
    <property type="component" value="Unassembled WGS sequence"/>
</dbReference>
<evidence type="ECO:0000256" key="4">
    <source>
        <dbReference type="ARBA" id="ARBA00022692"/>
    </source>
</evidence>
<dbReference type="GO" id="GO:0005886">
    <property type="term" value="C:plasma membrane"/>
    <property type="evidence" value="ECO:0007669"/>
    <property type="project" value="UniProtKB-SubCell"/>
</dbReference>
<proteinExistence type="inferred from homology"/>
<dbReference type="PANTHER" id="PTHR14319:SF7">
    <property type="entry name" value="POST-GPI ATTACHMENT TO PROTEINS FACTOR 6"/>
    <property type="match status" value="1"/>
</dbReference>
<organism evidence="7 8">
    <name type="scientific">Hucho hucho</name>
    <name type="common">huchen</name>
    <dbReference type="NCBI Taxonomy" id="62062"/>
    <lineage>
        <taxon>Eukaryota</taxon>
        <taxon>Metazoa</taxon>
        <taxon>Chordata</taxon>
        <taxon>Craniata</taxon>
        <taxon>Vertebrata</taxon>
        <taxon>Euteleostomi</taxon>
        <taxon>Actinopterygii</taxon>
        <taxon>Neopterygii</taxon>
        <taxon>Teleostei</taxon>
        <taxon>Protacanthopterygii</taxon>
        <taxon>Salmoniformes</taxon>
        <taxon>Salmonidae</taxon>
        <taxon>Salmoninae</taxon>
        <taxon>Hucho</taxon>
    </lineage>
</organism>
<dbReference type="GeneTree" id="ENSGT00940000160710"/>
<keyword evidence="4" id="KW-0812">Transmembrane</keyword>
<evidence type="ECO:0000313" key="8">
    <source>
        <dbReference type="Proteomes" id="UP000314982"/>
    </source>
</evidence>
<evidence type="ECO:0000256" key="5">
    <source>
        <dbReference type="ARBA" id="ARBA00022989"/>
    </source>
</evidence>
<evidence type="ECO:0000256" key="6">
    <source>
        <dbReference type="ARBA" id="ARBA00023136"/>
    </source>
</evidence>